<dbReference type="RefSeq" id="WP_106605636.1">
    <property type="nucleotide sequence ID" value="NZ_PYGK01000019.1"/>
</dbReference>
<dbReference type="SMART" id="SM00421">
    <property type="entry name" value="HTH_LUXR"/>
    <property type="match status" value="1"/>
</dbReference>
<evidence type="ECO:0000256" key="1">
    <source>
        <dbReference type="ARBA" id="ARBA00023125"/>
    </source>
</evidence>
<comment type="caution">
    <text evidence="5">The sequence shown here is derived from an EMBL/GenBank/DDBJ whole genome shotgun (WGS) entry which is preliminary data.</text>
</comment>
<proteinExistence type="predicted"/>
<dbReference type="AlphaFoldDB" id="A0A2P8FN45"/>
<keyword evidence="1" id="KW-0238">DNA-binding</keyword>
<dbReference type="Gene3D" id="3.40.50.2300">
    <property type="match status" value="1"/>
</dbReference>
<dbReference type="PANTHER" id="PTHR45566">
    <property type="entry name" value="HTH-TYPE TRANSCRIPTIONAL REGULATOR YHJB-RELATED"/>
    <property type="match status" value="1"/>
</dbReference>
<protein>
    <submittedName>
        <fullName evidence="5">LuxR family two component transcriptional regulator</fullName>
    </submittedName>
</protein>
<dbReference type="InterPro" id="IPR000792">
    <property type="entry name" value="Tscrpt_reg_LuxR_C"/>
</dbReference>
<evidence type="ECO:0000259" key="4">
    <source>
        <dbReference type="PROSITE" id="PS50110"/>
    </source>
</evidence>
<dbReference type="SUPFAM" id="SSF46894">
    <property type="entry name" value="C-terminal effector domain of the bipartite response regulators"/>
    <property type="match status" value="1"/>
</dbReference>
<reference evidence="5 6" key="1">
    <citation type="submission" date="2018-03" db="EMBL/GenBank/DDBJ databases">
        <title>Genomic Encyclopedia of Archaeal and Bacterial Type Strains, Phase II (KMG-II): from individual species to whole genera.</title>
        <authorList>
            <person name="Goeker M."/>
        </authorList>
    </citation>
    <scope>NUCLEOTIDE SEQUENCE [LARGE SCALE GENOMIC DNA]</scope>
    <source>
        <strain evidence="5 6">DSM 18107</strain>
    </source>
</reference>
<comment type="caution">
    <text evidence="2">Lacks conserved residue(s) required for the propagation of feature annotation.</text>
</comment>
<dbReference type="Gene3D" id="1.10.10.10">
    <property type="entry name" value="Winged helix-like DNA-binding domain superfamily/Winged helix DNA-binding domain"/>
    <property type="match status" value="1"/>
</dbReference>
<dbReference type="InterPro" id="IPR011006">
    <property type="entry name" value="CheY-like_superfamily"/>
</dbReference>
<sequence>MNYILIAHEPSVARDGLSPVITMLPAPVTVLMVETADDIMAAMKKQTFNLLILSRYFPGIDTLSMMDVIRKQSPATRILLFSSHSEKAVIIDSLYQEADACLSKNSTEAEIQLTLSSLLKEEKDMPLYVPSSANPLAQLSSREIEVMNLLIKGLPLLKIAATMELQLTTVSTYKTRIFKKLEINSIVELLEKINIYGARKAV</sequence>
<feature type="domain" description="HTH luxR-type" evidence="3">
    <location>
        <begin position="132"/>
        <end position="197"/>
    </location>
</feature>
<keyword evidence="6" id="KW-1185">Reference proteome</keyword>
<feature type="domain" description="Response regulatory" evidence="4">
    <location>
        <begin position="3"/>
        <end position="119"/>
    </location>
</feature>
<dbReference type="InterPro" id="IPR016032">
    <property type="entry name" value="Sig_transdc_resp-reg_C-effctor"/>
</dbReference>
<dbReference type="PRINTS" id="PR00038">
    <property type="entry name" value="HTHLUXR"/>
</dbReference>
<dbReference type="GO" id="GO:0000160">
    <property type="term" value="P:phosphorelay signal transduction system"/>
    <property type="evidence" value="ECO:0007669"/>
    <property type="project" value="InterPro"/>
</dbReference>
<evidence type="ECO:0000313" key="6">
    <source>
        <dbReference type="Proteomes" id="UP000240978"/>
    </source>
</evidence>
<dbReference type="GO" id="GO:0006355">
    <property type="term" value="P:regulation of DNA-templated transcription"/>
    <property type="evidence" value="ECO:0007669"/>
    <property type="project" value="InterPro"/>
</dbReference>
<dbReference type="GO" id="GO:0003677">
    <property type="term" value="F:DNA binding"/>
    <property type="evidence" value="ECO:0007669"/>
    <property type="project" value="UniProtKB-KW"/>
</dbReference>
<dbReference type="PROSITE" id="PS50043">
    <property type="entry name" value="HTH_LUXR_2"/>
    <property type="match status" value="1"/>
</dbReference>
<dbReference type="InterPro" id="IPR001789">
    <property type="entry name" value="Sig_transdc_resp-reg_receiver"/>
</dbReference>
<dbReference type="InterPro" id="IPR051015">
    <property type="entry name" value="EvgA-like"/>
</dbReference>
<dbReference type="PROSITE" id="PS50110">
    <property type="entry name" value="RESPONSE_REGULATORY"/>
    <property type="match status" value="1"/>
</dbReference>
<organism evidence="5 6">
    <name type="scientific">Chitinophaga ginsengisoli</name>
    <dbReference type="NCBI Taxonomy" id="363837"/>
    <lineage>
        <taxon>Bacteria</taxon>
        <taxon>Pseudomonadati</taxon>
        <taxon>Bacteroidota</taxon>
        <taxon>Chitinophagia</taxon>
        <taxon>Chitinophagales</taxon>
        <taxon>Chitinophagaceae</taxon>
        <taxon>Chitinophaga</taxon>
    </lineage>
</organism>
<dbReference type="InterPro" id="IPR036388">
    <property type="entry name" value="WH-like_DNA-bd_sf"/>
</dbReference>
<evidence type="ECO:0000256" key="2">
    <source>
        <dbReference type="PROSITE-ProRule" id="PRU00169"/>
    </source>
</evidence>
<dbReference type="Proteomes" id="UP000240978">
    <property type="component" value="Unassembled WGS sequence"/>
</dbReference>
<gene>
    <name evidence="5" type="ORF">CLV42_11995</name>
</gene>
<accession>A0A2P8FN45</accession>
<name>A0A2P8FN45_9BACT</name>
<dbReference type="EMBL" id="PYGK01000019">
    <property type="protein sequence ID" value="PSL23075.1"/>
    <property type="molecule type" value="Genomic_DNA"/>
</dbReference>
<evidence type="ECO:0000313" key="5">
    <source>
        <dbReference type="EMBL" id="PSL23075.1"/>
    </source>
</evidence>
<dbReference type="OrthoDB" id="1013073at2"/>
<dbReference type="Pfam" id="PF00196">
    <property type="entry name" value="GerE"/>
    <property type="match status" value="1"/>
</dbReference>
<dbReference type="SUPFAM" id="SSF52172">
    <property type="entry name" value="CheY-like"/>
    <property type="match status" value="1"/>
</dbReference>
<evidence type="ECO:0000259" key="3">
    <source>
        <dbReference type="PROSITE" id="PS50043"/>
    </source>
</evidence>
<dbReference type="Pfam" id="PF00072">
    <property type="entry name" value="Response_reg"/>
    <property type="match status" value="1"/>
</dbReference>
<dbReference type="PANTHER" id="PTHR45566:SF2">
    <property type="entry name" value="NARL SUBFAMILY"/>
    <property type="match status" value="1"/>
</dbReference>